<organism evidence="1 2">
    <name type="scientific">Cupriavidus phytorum</name>
    <dbReference type="NCBI Taxonomy" id="3024399"/>
    <lineage>
        <taxon>Bacteria</taxon>
        <taxon>Pseudomonadati</taxon>
        <taxon>Pseudomonadota</taxon>
        <taxon>Betaproteobacteria</taxon>
        <taxon>Burkholderiales</taxon>
        <taxon>Burkholderiaceae</taxon>
        <taxon>Cupriavidus</taxon>
    </lineage>
</organism>
<reference evidence="1" key="1">
    <citation type="submission" date="2018-06" db="EMBL/GenBank/DDBJ databases">
        <title>Genomic Encyclopedia of Type Strains, Phase IV (KMG-V): Genome sequencing to study the core and pangenomes of soil and plant-associated prokaryotes.</title>
        <authorList>
            <person name="Whitman W."/>
        </authorList>
    </citation>
    <scope>NUCLEOTIDE SEQUENCE [LARGE SCALE GENOMIC DNA]</scope>
    <source>
        <strain evidence="1">MLR2-44</strain>
    </source>
</reference>
<name>A0A1C3UE09_9BURK</name>
<dbReference type="AlphaFoldDB" id="A0A1C3UE09"/>
<accession>A0A1C3UE09</accession>
<evidence type="ECO:0000313" key="1">
    <source>
        <dbReference type="EMBL" id="PZX30758.1"/>
    </source>
</evidence>
<dbReference type="RefSeq" id="WP_165835196.1">
    <property type="nucleotide sequence ID" value="NZ_FMAD01000002.1"/>
</dbReference>
<dbReference type="Proteomes" id="UP000249638">
    <property type="component" value="Unassembled WGS sequence"/>
</dbReference>
<sequence>MSPLLSDLAEHAGQLSLSILFMGILTLVLYSETHISEHASAFIRGLIAGGWH</sequence>
<gene>
    <name evidence="1" type="ORF">C7416_103488</name>
</gene>
<keyword evidence="2" id="KW-1185">Reference proteome</keyword>
<dbReference type="EMBL" id="QKZN01000003">
    <property type="protein sequence ID" value="PZX30758.1"/>
    <property type="molecule type" value="Genomic_DNA"/>
</dbReference>
<comment type="caution">
    <text evidence="1">The sequence shown here is derived from an EMBL/GenBank/DDBJ whole genome shotgun (WGS) entry which is preliminary data.</text>
</comment>
<proteinExistence type="predicted"/>
<protein>
    <submittedName>
        <fullName evidence="1">Uncharacterized protein</fullName>
    </submittedName>
</protein>
<evidence type="ECO:0000313" key="2">
    <source>
        <dbReference type="Proteomes" id="UP000249638"/>
    </source>
</evidence>